<feature type="domain" description="Reverse transcriptase" evidence="3">
    <location>
        <begin position="979"/>
        <end position="1158"/>
    </location>
</feature>
<protein>
    <submittedName>
        <fullName evidence="5">Uncharacterized protein</fullName>
    </submittedName>
</protein>
<sequence>MNPQPEDQYPDVNLELRPPGTQNYAQIPQPQQPPPQHVSPYPGHAGGQQTQQQNYGYHPYQAQYPFQGQFYGYQGPPQQFPQHGAPQPYPPIPINPFCPQIPNQAYYPQGYPPMYAQQQQQQFYSQAEDPIIRGITSRLDTLAQNVTRVINVVDGGGQQGESEEANSRAEDNPAGNRPRERRRRRQHTAQFVEPEPEENANQEPTRRVGGTTRSREERDGVVQEQVPRRTRHRHDNTGVSYPQQGDTERNTLADPEAFRELQDQLADIQDQIHYGHRRSVTHRQSPFVEGISTAEIPANFKMPRKDMCGFSGVEDPDDHLDSYLDWMNMQGASDAVKCRAFPLTLSGDARTWYGSLKRQSISSFNELAKEFRSGFAASRRRRRHMVHLTSIKQLETETIRDYLKRFTEAARQVQDFSEAGAVMAFIQGLQKGNLSWSLSKRGPTTYRELIERAEKYATAEDISDSKSHATSAEPYEAPKRWGRQVRDKGKEPQASRPVNTGSTARNTRFPPRDKFEEYTPLKYPLDRILEIAGKEKLLRKPEPLYTAPERRDRRIHCKFHNDHGHETRRCRDLRDQVEELVRNGKLRECVKPQESSEKTAKAPQHQSRQTPVIVQDSDDEEPINFIDAVPVTGDPGSTSSGKAAASVCLTTTPEDAPRHWVPLSFSTEDSYGIRYPHCDALVISVKVGTRTVKRTLIDHGSSLDIIHWDPLQKLGYTIPQLQASRYCIRGIGGHRTRPVGQIDLPVRFGTRPRIRTVWVSFQVIDIPFPFNILIGRPTLYNLRAATSIYSLKLKFPTELGPGEITGDQEEYKRCIQIGSNPVLTIGNYNAMPTSWRSTPKQRRPKKKRIGDVATAQMSDATPLDEIHVTSLDPREVGSEPTGEPAEPLLKVILRSEDPEKTVLVGVNLDSRVRNELVELLKEFSDVFAWSHTDMPGIDPTVISHSLGVDPTFKPVSQKRRSFNSERYEAIAVEVDKLLKAGFIRNLDYNEWLSNVVLVQKKDGRWRMCVDFTDLNKACPKDSFPLPRIDQLVDATSGHELLSFMDAYSGYNQIRMDESDEAKTAFITDRGVYCYRVMPFGLKNAGVTYQRLVNRIFANEIGRTMEVYVDDMLTKSVTAEEHVPNLRNTFALLRQYRMRLNPTKCVFGVSSGKFLGFMVHQRGIEANPDKIRAVIDLLPPRRAKDIQKLNGMIVALSRFISKLTDRCLPFFKALKHKGDFCWTSECQAAFDDLKVYLQKPPVLAKPTSGETLLLYLAVSEAAVSSVLIKEEGSIQRAVYYVSKSMTEAETRYPDMEKLALSLIVASRKLRPYFQSHPIVVLTNQPLRQVLQKPELAGRLTKWAMEISEFDIQFRPRTSVKGQAVADFIAEHSNPEVFNLSTERVCRWEMFVDGSSNRHGSGAGIIILTPDKILTQTALRFDFRATNNVAEYEALVTGLRIILSMGAEHVTVYSDSQLVVNQVNQDYQARDPDMIRYLREVKILMSKFVRCELIRISRDHNSQADALAKLASTFDMKLPRTITVFRLSTPSIPEDHPINVLIPDPVGESWMTPIMDYLRHGTLPEDKITAQRIRRQAPRYLIINGSLFRRGFSLPYLRCVSPPQTE</sequence>
<feature type="region of interest" description="Disordered" evidence="2">
    <location>
        <begin position="833"/>
        <end position="852"/>
    </location>
</feature>
<feature type="compositionally biased region" description="Basic residues" evidence="2">
    <location>
        <begin position="839"/>
        <end position="848"/>
    </location>
</feature>
<feature type="compositionally biased region" description="Polar residues" evidence="2">
    <location>
        <begin position="496"/>
        <end position="506"/>
    </location>
</feature>
<keyword evidence="1" id="KW-0233">DNA recombination</keyword>
<dbReference type="InterPro" id="IPR012337">
    <property type="entry name" value="RNaseH-like_sf"/>
</dbReference>
<evidence type="ECO:0000256" key="2">
    <source>
        <dbReference type="SAM" id="MobiDB-lite"/>
    </source>
</evidence>
<dbReference type="Gene3D" id="2.40.70.10">
    <property type="entry name" value="Acid Proteases"/>
    <property type="match status" value="1"/>
</dbReference>
<dbReference type="Pfam" id="PF17919">
    <property type="entry name" value="RT_RNaseH_2"/>
    <property type="match status" value="1"/>
</dbReference>
<feature type="compositionally biased region" description="Pro residues" evidence="2">
    <location>
        <begin position="87"/>
        <end position="96"/>
    </location>
</feature>
<gene>
    <name evidence="5" type="ORF">LWI29_014468</name>
</gene>
<dbReference type="CDD" id="cd00303">
    <property type="entry name" value="retropepsin_like"/>
    <property type="match status" value="1"/>
</dbReference>
<dbReference type="GO" id="GO:0006310">
    <property type="term" value="P:DNA recombination"/>
    <property type="evidence" value="ECO:0007669"/>
    <property type="project" value="UniProtKB-KW"/>
</dbReference>
<dbReference type="EMBL" id="JAUESC010000382">
    <property type="protein sequence ID" value="KAK0586922.1"/>
    <property type="molecule type" value="Genomic_DNA"/>
</dbReference>
<feature type="compositionally biased region" description="Low complexity" evidence="2">
    <location>
        <begin position="72"/>
        <end position="86"/>
    </location>
</feature>
<evidence type="ECO:0000256" key="1">
    <source>
        <dbReference type="ARBA" id="ARBA00023172"/>
    </source>
</evidence>
<dbReference type="GO" id="GO:0004523">
    <property type="term" value="F:RNA-DNA hybrid ribonuclease activity"/>
    <property type="evidence" value="ECO:0007669"/>
    <property type="project" value="InterPro"/>
</dbReference>
<dbReference type="InterPro" id="IPR021109">
    <property type="entry name" value="Peptidase_aspartic_dom_sf"/>
</dbReference>
<dbReference type="Pfam" id="PF03732">
    <property type="entry name" value="Retrotrans_gag"/>
    <property type="match status" value="1"/>
</dbReference>
<proteinExistence type="predicted"/>
<dbReference type="Gene3D" id="3.10.10.10">
    <property type="entry name" value="HIV Type 1 Reverse Transcriptase, subunit A, domain 1"/>
    <property type="match status" value="1"/>
</dbReference>
<dbReference type="GO" id="GO:0003676">
    <property type="term" value="F:nucleic acid binding"/>
    <property type="evidence" value="ECO:0007669"/>
    <property type="project" value="InterPro"/>
</dbReference>
<comment type="caution">
    <text evidence="5">The sequence shown here is derived from an EMBL/GenBank/DDBJ whole genome shotgun (WGS) entry which is preliminary data.</text>
</comment>
<feature type="region of interest" description="Disordered" evidence="2">
    <location>
        <begin position="154"/>
        <end position="249"/>
    </location>
</feature>
<organism evidence="5 6">
    <name type="scientific">Acer saccharum</name>
    <name type="common">Sugar maple</name>
    <dbReference type="NCBI Taxonomy" id="4024"/>
    <lineage>
        <taxon>Eukaryota</taxon>
        <taxon>Viridiplantae</taxon>
        <taxon>Streptophyta</taxon>
        <taxon>Embryophyta</taxon>
        <taxon>Tracheophyta</taxon>
        <taxon>Spermatophyta</taxon>
        <taxon>Magnoliopsida</taxon>
        <taxon>eudicotyledons</taxon>
        <taxon>Gunneridae</taxon>
        <taxon>Pentapetalae</taxon>
        <taxon>rosids</taxon>
        <taxon>malvids</taxon>
        <taxon>Sapindales</taxon>
        <taxon>Sapindaceae</taxon>
        <taxon>Hippocastanoideae</taxon>
        <taxon>Acereae</taxon>
        <taxon>Acer</taxon>
    </lineage>
</organism>
<dbReference type="Pfam" id="PF00078">
    <property type="entry name" value="RVT_1"/>
    <property type="match status" value="1"/>
</dbReference>
<evidence type="ECO:0000313" key="5">
    <source>
        <dbReference type="EMBL" id="KAK0586922.1"/>
    </source>
</evidence>
<dbReference type="PROSITE" id="PS50878">
    <property type="entry name" value="RT_POL"/>
    <property type="match status" value="1"/>
</dbReference>
<keyword evidence="6" id="KW-1185">Reference proteome</keyword>
<evidence type="ECO:0000313" key="6">
    <source>
        <dbReference type="Proteomes" id="UP001168877"/>
    </source>
</evidence>
<dbReference type="InterPro" id="IPR043128">
    <property type="entry name" value="Rev_trsase/Diguanyl_cyclase"/>
</dbReference>
<feature type="compositionally biased region" description="Basic and acidic residues" evidence="2">
    <location>
        <begin position="588"/>
        <end position="600"/>
    </location>
</feature>
<feature type="region of interest" description="Disordered" evidence="2">
    <location>
        <begin position="626"/>
        <end position="645"/>
    </location>
</feature>
<evidence type="ECO:0000259" key="4">
    <source>
        <dbReference type="PROSITE" id="PS50879"/>
    </source>
</evidence>
<dbReference type="SUPFAM" id="SSF56672">
    <property type="entry name" value="DNA/RNA polymerases"/>
    <property type="match status" value="1"/>
</dbReference>
<feature type="region of interest" description="Disordered" evidence="2">
    <location>
        <begin position="588"/>
        <end position="619"/>
    </location>
</feature>
<accession>A0AA39S9Z0</accession>
<reference evidence="5" key="1">
    <citation type="journal article" date="2022" name="Plant J.">
        <title>Strategies of tolerance reflected in two North American maple genomes.</title>
        <authorList>
            <person name="McEvoy S.L."/>
            <person name="Sezen U.U."/>
            <person name="Trouern-Trend A."/>
            <person name="McMahon S.M."/>
            <person name="Schaberg P.G."/>
            <person name="Yang J."/>
            <person name="Wegrzyn J.L."/>
            <person name="Swenson N.G."/>
        </authorList>
    </citation>
    <scope>NUCLEOTIDE SEQUENCE</scope>
    <source>
        <strain evidence="5">NS2018</strain>
    </source>
</reference>
<dbReference type="InterPro" id="IPR043502">
    <property type="entry name" value="DNA/RNA_pol_sf"/>
</dbReference>
<reference evidence="5" key="2">
    <citation type="submission" date="2023-06" db="EMBL/GenBank/DDBJ databases">
        <authorList>
            <person name="Swenson N.G."/>
            <person name="Wegrzyn J.L."/>
            <person name="Mcevoy S.L."/>
        </authorList>
    </citation>
    <scope>NUCLEOTIDE SEQUENCE</scope>
    <source>
        <strain evidence="5">NS2018</strain>
        <tissue evidence="5">Leaf</tissue>
    </source>
</reference>
<feature type="domain" description="RNase H type-1" evidence="4">
    <location>
        <begin position="1382"/>
        <end position="1511"/>
    </location>
</feature>
<dbReference type="PANTHER" id="PTHR48475">
    <property type="entry name" value="RIBONUCLEASE H"/>
    <property type="match status" value="1"/>
</dbReference>
<feature type="compositionally biased region" description="Basic and acidic residues" evidence="2">
    <location>
        <begin position="476"/>
        <end position="493"/>
    </location>
</feature>
<dbReference type="InterPro" id="IPR005162">
    <property type="entry name" value="Retrotrans_gag_dom"/>
</dbReference>
<dbReference type="CDD" id="cd01647">
    <property type="entry name" value="RT_LTR"/>
    <property type="match status" value="1"/>
</dbReference>
<dbReference type="PANTHER" id="PTHR48475:SF1">
    <property type="entry name" value="RNASE H TYPE-1 DOMAIN-CONTAINING PROTEIN"/>
    <property type="match status" value="1"/>
</dbReference>
<dbReference type="Gene3D" id="3.30.420.10">
    <property type="entry name" value="Ribonuclease H-like superfamily/Ribonuclease H"/>
    <property type="match status" value="1"/>
</dbReference>
<name>A0AA39S9Z0_ACESA</name>
<feature type="region of interest" description="Disordered" evidence="2">
    <location>
        <begin position="458"/>
        <end position="513"/>
    </location>
</feature>
<feature type="region of interest" description="Disordered" evidence="2">
    <location>
        <begin position="1"/>
        <end position="55"/>
    </location>
</feature>
<feature type="compositionally biased region" description="Basic and acidic residues" evidence="2">
    <location>
        <begin position="458"/>
        <end position="467"/>
    </location>
</feature>
<dbReference type="Proteomes" id="UP001168877">
    <property type="component" value="Unassembled WGS sequence"/>
</dbReference>
<dbReference type="Gene3D" id="3.30.70.270">
    <property type="match status" value="2"/>
</dbReference>
<dbReference type="SUPFAM" id="SSF53098">
    <property type="entry name" value="Ribonuclease H-like"/>
    <property type="match status" value="1"/>
</dbReference>
<dbReference type="CDD" id="cd09279">
    <property type="entry name" value="RNase_HI_like"/>
    <property type="match status" value="1"/>
</dbReference>
<dbReference type="PROSITE" id="PS50879">
    <property type="entry name" value="RNASE_H_1"/>
    <property type="match status" value="1"/>
</dbReference>
<dbReference type="Pfam" id="PF13456">
    <property type="entry name" value="RVT_3"/>
    <property type="match status" value="1"/>
</dbReference>
<dbReference type="InterPro" id="IPR000477">
    <property type="entry name" value="RT_dom"/>
</dbReference>
<dbReference type="InterPro" id="IPR002156">
    <property type="entry name" value="RNaseH_domain"/>
</dbReference>
<evidence type="ECO:0000259" key="3">
    <source>
        <dbReference type="PROSITE" id="PS50878"/>
    </source>
</evidence>
<dbReference type="InterPro" id="IPR041577">
    <property type="entry name" value="RT_RNaseH_2"/>
</dbReference>
<feature type="region of interest" description="Disordered" evidence="2">
    <location>
        <begin position="72"/>
        <end position="97"/>
    </location>
</feature>
<dbReference type="InterPro" id="IPR036397">
    <property type="entry name" value="RNaseH_sf"/>
</dbReference>